<dbReference type="Gene3D" id="1.10.287.690">
    <property type="entry name" value="Helix hairpin bin"/>
    <property type="match status" value="1"/>
</dbReference>
<keyword evidence="6" id="KW-0239">DNA-directed DNA polymerase</keyword>
<comment type="catalytic activity">
    <reaction evidence="8">
        <text>DNA(n) + a 2'-deoxyribonucleoside 5'-triphosphate = DNA(n+1) + diphosphate</text>
        <dbReference type="Rhea" id="RHEA:22508"/>
        <dbReference type="Rhea" id="RHEA-COMP:17339"/>
        <dbReference type="Rhea" id="RHEA-COMP:17340"/>
        <dbReference type="ChEBI" id="CHEBI:33019"/>
        <dbReference type="ChEBI" id="CHEBI:61560"/>
        <dbReference type="ChEBI" id="CHEBI:173112"/>
        <dbReference type="EC" id="2.7.7.7"/>
    </reaction>
</comment>
<dbReference type="InterPro" id="IPR004868">
    <property type="entry name" value="DNA-dir_DNA_pol_B_mt/vir"/>
</dbReference>
<evidence type="ECO:0000256" key="1">
    <source>
        <dbReference type="ARBA" id="ARBA00005755"/>
    </source>
</evidence>
<keyword evidence="3" id="KW-0808">Transferase</keyword>
<evidence type="ECO:0000313" key="10">
    <source>
        <dbReference type="EMBL" id="GAI62311.1"/>
    </source>
</evidence>
<dbReference type="GO" id="GO:0003677">
    <property type="term" value="F:DNA binding"/>
    <property type="evidence" value="ECO:0007669"/>
    <property type="project" value="UniProtKB-KW"/>
</dbReference>
<evidence type="ECO:0000256" key="3">
    <source>
        <dbReference type="ARBA" id="ARBA00022679"/>
    </source>
</evidence>
<keyword evidence="7" id="KW-0238">DNA-binding</keyword>
<reference evidence="10" key="1">
    <citation type="journal article" date="2014" name="Front. Microbiol.">
        <title>High frequency of phylogenetically diverse reductive dehalogenase-homologous genes in deep subseafloor sedimentary metagenomes.</title>
        <authorList>
            <person name="Kawai M."/>
            <person name="Futagami T."/>
            <person name="Toyoda A."/>
            <person name="Takaki Y."/>
            <person name="Nishi S."/>
            <person name="Hori S."/>
            <person name="Arai W."/>
            <person name="Tsubouchi T."/>
            <person name="Morono Y."/>
            <person name="Uchiyama I."/>
            <person name="Ito T."/>
            <person name="Fujiyama A."/>
            <person name="Inagaki F."/>
            <person name="Takami H."/>
        </authorList>
    </citation>
    <scope>NUCLEOTIDE SEQUENCE</scope>
    <source>
        <strain evidence="10">Expedition CK06-06</strain>
    </source>
</reference>
<protein>
    <recommendedName>
        <fullName evidence="2">DNA-directed DNA polymerase</fullName>
        <ecNumber evidence="2">2.7.7.7</ecNumber>
    </recommendedName>
</protein>
<dbReference type="EMBL" id="BARW01003007">
    <property type="protein sequence ID" value="GAI62311.1"/>
    <property type="molecule type" value="Genomic_DNA"/>
</dbReference>
<dbReference type="PANTHER" id="PTHR33568:SF3">
    <property type="entry name" value="DNA-DIRECTED DNA POLYMERASE"/>
    <property type="match status" value="1"/>
</dbReference>
<evidence type="ECO:0000259" key="9">
    <source>
        <dbReference type="Pfam" id="PF03175"/>
    </source>
</evidence>
<sequence>RESYKGGRCECFYIGELNHENYYIIDVNSLYPFVMRNNLYPVKYKAISHKNTPDTMSDELKDKSVVAQVQVTTDEPVYAIKTGRTIFPVGTFDAVLCTPELKYALAHNHINKVYDCVIYEQANIFESFVNTMYALRQDFRTAGVGAYEQLCKYLMNSLYGKWGQKAENWIKIGDAPDEPDREELIFYTNPRKVMRIRYLLGQVFELKSYSESFNSFPAISSHVTAYGRMYLWKLIQIAGQGNYFYCDTDSLIVNDKGLNNLYSLISDNELGMLKIEDTLSHLTILGLKDYKTNHKTVIKGIRKNAVLLGNNTYQQELWPSFKGIFKTKDVNRYMVETVTKHLTREYTKGTVDNSGRVNPFVLV</sequence>
<dbReference type="AlphaFoldDB" id="X1R5I7"/>
<dbReference type="Gene3D" id="3.90.1600.10">
    <property type="entry name" value="Palm domain of DNA polymerase"/>
    <property type="match status" value="2"/>
</dbReference>
<evidence type="ECO:0000256" key="4">
    <source>
        <dbReference type="ARBA" id="ARBA00022695"/>
    </source>
</evidence>
<gene>
    <name evidence="10" type="ORF">S12H4_07950</name>
</gene>
<keyword evidence="4" id="KW-0548">Nucleotidyltransferase</keyword>
<dbReference type="GO" id="GO:0006260">
    <property type="term" value="P:DNA replication"/>
    <property type="evidence" value="ECO:0007669"/>
    <property type="project" value="UniProtKB-KW"/>
</dbReference>
<name>X1R5I7_9ZZZZ</name>
<organism evidence="10">
    <name type="scientific">marine sediment metagenome</name>
    <dbReference type="NCBI Taxonomy" id="412755"/>
    <lineage>
        <taxon>unclassified sequences</taxon>
        <taxon>metagenomes</taxon>
        <taxon>ecological metagenomes</taxon>
    </lineage>
</organism>
<dbReference type="InterPro" id="IPR006172">
    <property type="entry name" value="DNA-dir_DNA_pol_B"/>
</dbReference>
<evidence type="ECO:0000256" key="6">
    <source>
        <dbReference type="ARBA" id="ARBA00022932"/>
    </source>
</evidence>
<evidence type="ECO:0000256" key="2">
    <source>
        <dbReference type="ARBA" id="ARBA00012417"/>
    </source>
</evidence>
<dbReference type="InterPro" id="IPR023211">
    <property type="entry name" value="DNA_pol_palm_dom_sf"/>
</dbReference>
<dbReference type="InterPro" id="IPR043502">
    <property type="entry name" value="DNA/RNA_pol_sf"/>
</dbReference>
<keyword evidence="5" id="KW-0235">DNA replication</keyword>
<feature type="non-terminal residue" evidence="10">
    <location>
        <position position="1"/>
    </location>
</feature>
<comment type="caution">
    <text evidence="10">The sequence shown here is derived from an EMBL/GenBank/DDBJ whole genome shotgun (WGS) entry which is preliminary data.</text>
</comment>
<dbReference type="SUPFAM" id="SSF56672">
    <property type="entry name" value="DNA/RNA polymerases"/>
    <property type="match status" value="1"/>
</dbReference>
<dbReference type="GO" id="GO:0000166">
    <property type="term" value="F:nucleotide binding"/>
    <property type="evidence" value="ECO:0007669"/>
    <property type="project" value="InterPro"/>
</dbReference>
<proteinExistence type="inferred from homology"/>
<dbReference type="PRINTS" id="PR00106">
    <property type="entry name" value="DNAPOLB"/>
</dbReference>
<accession>X1R5I7</accession>
<comment type="similarity">
    <text evidence="1">Belongs to the DNA polymerase type-B family.</text>
</comment>
<dbReference type="GO" id="GO:0003887">
    <property type="term" value="F:DNA-directed DNA polymerase activity"/>
    <property type="evidence" value="ECO:0007669"/>
    <property type="project" value="UniProtKB-KW"/>
</dbReference>
<evidence type="ECO:0000256" key="7">
    <source>
        <dbReference type="ARBA" id="ARBA00023125"/>
    </source>
</evidence>
<evidence type="ECO:0000256" key="5">
    <source>
        <dbReference type="ARBA" id="ARBA00022705"/>
    </source>
</evidence>
<dbReference type="EC" id="2.7.7.7" evidence="2"/>
<feature type="domain" description="DNA-directed DNA polymerase family B mitochondria/virus" evidence="9">
    <location>
        <begin position="1"/>
        <end position="168"/>
    </location>
</feature>
<dbReference type="PANTHER" id="PTHR33568">
    <property type="entry name" value="DNA POLYMERASE"/>
    <property type="match status" value="1"/>
</dbReference>
<dbReference type="Pfam" id="PF03175">
    <property type="entry name" value="DNA_pol_B_2"/>
    <property type="match status" value="1"/>
</dbReference>
<evidence type="ECO:0000256" key="8">
    <source>
        <dbReference type="ARBA" id="ARBA00049244"/>
    </source>
</evidence>